<proteinExistence type="predicted"/>
<dbReference type="Proteomes" id="UP000193622">
    <property type="component" value="Unassembled WGS sequence"/>
</dbReference>
<dbReference type="AlphaFoldDB" id="A0A1X1WSE8"/>
<name>A0A1X1WSE8_MYCIR</name>
<gene>
    <name evidence="1" type="ORF">AWC12_08800</name>
</gene>
<evidence type="ECO:0000313" key="1">
    <source>
        <dbReference type="EMBL" id="ORV89514.1"/>
    </source>
</evidence>
<accession>A0A1X1WSE8</accession>
<sequence length="68" mass="7878">MTVMVTCRDGRVDKYMRFGDEFVKHDDGSLDVVRGGSRHPHSYAAGEWTAVDGDEKRWKKPRFRSLFS</sequence>
<evidence type="ECO:0000313" key="2">
    <source>
        <dbReference type="Proteomes" id="UP000193622"/>
    </source>
</evidence>
<dbReference type="RefSeq" id="WP_085173474.1">
    <property type="nucleotide sequence ID" value="NZ_LQPC01000026.1"/>
</dbReference>
<reference evidence="1 2" key="1">
    <citation type="submission" date="2016-01" db="EMBL/GenBank/DDBJ databases">
        <title>The new phylogeny of the genus Mycobacterium.</title>
        <authorList>
            <person name="Tarcisio F."/>
            <person name="Conor M."/>
            <person name="Antonella G."/>
            <person name="Elisabetta G."/>
            <person name="Giulia F.S."/>
            <person name="Sara T."/>
            <person name="Anna F."/>
            <person name="Clotilde B."/>
            <person name="Roberto B."/>
            <person name="Veronica D.S."/>
            <person name="Fabio R."/>
            <person name="Monica P."/>
            <person name="Olivier J."/>
            <person name="Enrico T."/>
            <person name="Nicola S."/>
        </authorList>
    </citation>
    <scope>NUCLEOTIDE SEQUENCE [LARGE SCALE GENOMIC DNA]</scope>
    <source>
        <strain evidence="1 2">DSM 45541</strain>
    </source>
</reference>
<dbReference type="EMBL" id="LQPC01000026">
    <property type="protein sequence ID" value="ORV89514.1"/>
    <property type="molecule type" value="Genomic_DNA"/>
</dbReference>
<comment type="caution">
    <text evidence="1">The sequence shown here is derived from an EMBL/GenBank/DDBJ whole genome shotgun (WGS) entry which is preliminary data.</text>
</comment>
<protein>
    <submittedName>
        <fullName evidence="1">Uncharacterized protein</fullName>
    </submittedName>
</protein>
<organism evidence="1 2">
    <name type="scientific">Mycolicibacterium iranicum</name>
    <name type="common">Mycobacterium iranicum</name>
    <dbReference type="NCBI Taxonomy" id="912594"/>
    <lineage>
        <taxon>Bacteria</taxon>
        <taxon>Bacillati</taxon>
        <taxon>Actinomycetota</taxon>
        <taxon>Actinomycetes</taxon>
        <taxon>Mycobacteriales</taxon>
        <taxon>Mycobacteriaceae</taxon>
        <taxon>Mycolicibacterium</taxon>
    </lineage>
</organism>